<dbReference type="Pfam" id="PF07969">
    <property type="entry name" value="Amidohydro_3"/>
    <property type="match status" value="1"/>
</dbReference>
<accession>A0ABU3QAR6</accession>
<evidence type="ECO:0000313" key="3">
    <source>
        <dbReference type="EMBL" id="MDT9600488.1"/>
    </source>
</evidence>
<dbReference type="PANTHER" id="PTHR11647:SF1">
    <property type="entry name" value="COLLAPSIN RESPONSE MEDIATOR PROTEIN"/>
    <property type="match status" value="1"/>
</dbReference>
<dbReference type="InterPro" id="IPR011059">
    <property type="entry name" value="Metal-dep_hydrolase_composite"/>
</dbReference>
<dbReference type="InterPro" id="IPR013108">
    <property type="entry name" value="Amidohydro_3"/>
</dbReference>
<keyword evidence="4" id="KW-1185">Reference proteome</keyword>
<sequence length="542" mass="57404">MDDIHFGRRLKTVLACAFLVAAIGAAPAANGQESSDVVIRGGAIFDGTSTAPVVGDVAIAGDKIVYVGPTAANPYRAKRIIDARGKIVAPGFIDPHTHAEEFLTGTDTAKRLNLPWLMQGVTTVFAGVDGYGQPDGRNEVGAFLDAVDRNPVGTNVAAYVGFGAVRQSVLGESDQAPAPAQLERMKAMVANGMCEGALGLSAGLFYAPQSFANREEVIALAREAGRRGGVYDTHQRDESSYGIGLMGSIAEAIEIGRAAGIPVHFAHLKALGVDVHGMAPQIVAAIDAARKAGLDVTADQYPWEASGSALEPALLPRWALADGREAMLARFDDAAALARIKTEMRENLRRRGGAQSVLLTEPGQPWTARRLAEMAEAWQTDAIDAALRIIRQSANGSPVVSFNMVEADIELLMKQPWVMTGSDGSDGHPRMYATYPQKYAKYVLDRKTIDLATFINGSTSRAADSFGLDRRGRLRAGHFADILVFDPDSYRPRADYVHPAVLSEGVDTLLVNGAVTVSDGKPTGIAAGRGLKQVPPAGTCAS</sequence>
<dbReference type="EMBL" id="JAVUPU010000009">
    <property type="protein sequence ID" value="MDT9600488.1"/>
    <property type="molecule type" value="Genomic_DNA"/>
</dbReference>
<protein>
    <submittedName>
        <fullName evidence="3">Amidohydrolase family protein</fullName>
    </submittedName>
</protein>
<dbReference type="PANTHER" id="PTHR11647">
    <property type="entry name" value="HYDRANTOINASE/DIHYDROPYRIMIDINASE FAMILY MEMBER"/>
    <property type="match status" value="1"/>
</dbReference>
<dbReference type="Gene3D" id="3.20.20.140">
    <property type="entry name" value="Metal-dependent hydrolases"/>
    <property type="match status" value="1"/>
</dbReference>
<proteinExistence type="predicted"/>
<comment type="caution">
    <text evidence="3">The sequence shown here is derived from an EMBL/GenBank/DDBJ whole genome shotgun (WGS) entry which is preliminary data.</text>
</comment>
<organism evidence="3 4">
    <name type="scientific">Sphingosinicella rhizophila</name>
    <dbReference type="NCBI Taxonomy" id="3050082"/>
    <lineage>
        <taxon>Bacteria</taxon>
        <taxon>Pseudomonadati</taxon>
        <taxon>Pseudomonadota</taxon>
        <taxon>Alphaproteobacteria</taxon>
        <taxon>Sphingomonadales</taxon>
        <taxon>Sphingosinicellaceae</taxon>
        <taxon>Sphingosinicella</taxon>
    </lineage>
</organism>
<evidence type="ECO:0000256" key="1">
    <source>
        <dbReference type="SAM" id="SignalP"/>
    </source>
</evidence>
<feature type="chain" id="PRO_5045135757" evidence="1">
    <location>
        <begin position="29"/>
        <end position="542"/>
    </location>
</feature>
<reference evidence="3 4" key="1">
    <citation type="submission" date="2023-05" db="EMBL/GenBank/DDBJ databases">
        <authorList>
            <person name="Guo Y."/>
        </authorList>
    </citation>
    <scope>NUCLEOTIDE SEQUENCE [LARGE SCALE GENOMIC DNA]</scope>
    <source>
        <strain evidence="3 4">GR2756</strain>
    </source>
</reference>
<dbReference type="SUPFAM" id="SSF51338">
    <property type="entry name" value="Composite domain of metallo-dependent hydrolases"/>
    <property type="match status" value="1"/>
</dbReference>
<dbReference type="Gene3D" id="3.30.1490.130">
    <property type="entry name" value="D-aminoacylase. Domain 3"/>
    <property type="match status" value="1"/>
</dbReference>
<dbReference type="InterPro" id="IPR023100">
    <property type="entry name" value="D-aminoacylase_insert_dom_sf"/>
</dbReference>
<keyword evidence="1" id="KW-0732">Signal</keyword>
<feature type="signal peptide" evidence="1">
    <location>
        <begin position="1"/>
        <end position="28"/>
    </location>
</feature>
<gene>
    <name evidence="3" type="ORF">RQX22_16125</name>
</gene>
<name>A0ABU3QAR6_9SPHN</name>
<dbReference type="RefSeq" id="WP_315727701.1">
    <property type="nucleotide sequence ID" value="NZ_JAVUPU010000009.1"/>
</dbReference>
<evidence type="ECO:0000313" key="4">
    <source>
        <dbReference type="Proteomes" id="UP001259572"/>
    </source>
</evidence>
<evidence type="ECO:0000259" key="2">
    <source>
        <dbReference type="Pfam" id="PF07969"/>
    </source>
</evidence>
<feature type="domain" description="Amidohydrolase 3" evidence="2">
    <location>
        <begin position="79"/>
        <end position="516"/>
    </location>
</feature>
<dbReference type="SUPFAM" id="SSF51556">
    <property type="entry name" value="Metallo-dependent hydrolases"/>
    <property type="match status" value="1"/>
</dbReference>
<dbReference type="InterPro" id="IPR050378">
    <property type="entry name" value="Metallo-dep_Hydrolases_sf"/>
</dbReference>
<dbReference type="InterPro" id="IPR032466">
    <property type="entry name" value="Metal_Hydrolase"/>
</dbReference>
<dbReference type="Proteomes" id="UP001259572">
    <property type="component" value="Unassembled WGS sequence"/>
</dbReference>
<dbReference type="Gene3D" id="2.30.40.10">
    <property type="entry name" value="Urease, subunit C, domain 1"/>
    <property type="match status" value="1"/>
</dbReference>